<dbReference type="GO" id="GO:0003677">
    <property type="term" value="F:DNA binding"/>
    <property type="evidence" value="ECO:0007669"/>
    <property type="project" value="UniProtKB-UniRule"/>
</dbReference>
<dbReference type="PANTHER" id="PTHR30580:SF0">
    <property type="entry name" value="PRIMOSOMAL PROTEIN N"/>
    <property type="match status" value="1"/>
</dbReference>
<dbReference type="InterPro" id="IPR040498">
    <property type="entry name" value="PriA_CRR"/>
</dbReference>
<dbReference type="SMART" id="SM00487">
    <property type="entry name" value="DEXDc"/>
    <property type="match status" value="1"/>
</dbReference>
<evidence type="ECO:0000256" key="2">
    <source>
        <dbReference type="ARBA" id="ARBA00022705"/>
    </source>
</evidence>
<evidence type="ECO:0000256" key="10">
    <source>
        <dbReference type="ARBA" id="ARBA00023235"/>
    </source>
</evidence>
<accession>A0A1B1YQ24</accession>
<dbReference type="PROSITE" id="PS51192">
    <property type="entry name" value="HELICASE_ATP_BIND_1"/>
    <property type="match status" value="1"/>
</dbReference>
<dbReference type="CDD" id="cd18804">
    <property type="entry name" value="SF2_C_priA"/>
    <property type="match status" value="1"/>
</dbReference>
<dbReference type="EC" id="5.6.2.4" evidence="12"/>
<dbReference type="GO" id="GO:0006270">
    <property type="term" value="P:DNA replication initiation"/>
    <property type="evidence" value="ECO:0007669"/>
    <property type="project" value="TreeGrafter"/>
</dbReference>
<feature type="binding site" evidence="12">
    <location>
        <position position="462"/>
    </location>
    <ligand>
        <name>Zn(2+)</name>
        <dbReference type="ChEBI" id="CHEBI:29105"/>
        <label>2</label>
    </ligand>
</feature>
<keyword evidence="5 12" id="KW-0378">Hydrolase</keyword>
<gene>
    <name evidence="12" type="primary">priA</name>
    <name evidence="14" type="ORF">PG2T_00585</name>
</gene>
<keyword evidence="4 12" id="KW-0547">Nucleotide-binding</keyword>
<keyword evidence="7 12" id="KW-0862">Zinc</keyword>
<dbReference type="InterPro" id="IPR011545">
    <property type="entry name" value="DEAD/DEAH_box_helicase_dom"/>
</dbReference>
<dbReference type="Pfam" id="PF00270">
    <property type="entry name" value="DEAD"/>
    <property type="match status" value="1"/>
</dbReference>
<dbReference type="InterPro" id="IPR042115">
    <property type="entry name" value="PriA_3primeBD_sf"/>
</dbReference>
<dbReference type="Gene3D" id="3.40.1440.60">
    <property type="entry name" value="PriA, 3(prime) DNA-binding domain"/>
    <property type="match status" value="1"/>
</dbReference>
<dbReference type="InterPro" id="IPR014001">
    <property type="entry name" value="Helicase_ATP-bd"/>
</dbReference>
<dbReference type="Gene3D" id="3.40.50.300">
    <property type="entry name" value="P-loop containing nucleotide triphosphate hydrolases"/>
    <property type="match status" value="2"/>
</dbReference>
<evidence type="ECO:0000259" key="13">
    <source>
        <dbReference type="PROSITE" id="PS51192"/>
    </source>
</evidence>
<dbReference type="NCBIfam" id="TIGR00595">
    <property type="entry name" value="priA"/>
    <property type="match status" value="1"/>
</dbReference>
<evidence type="ECO:0000256" key="12">
    <source>
        <dbReference type="HAMAP-Rule" id="MF_00983"/>
    </source>
</evidence>
<dbReference type="GO" id="GO:0005524">
    <property type="term" value="F:ATP binding"/>
    <property type="evidence" value="ECO:0007669"/>
    <property type="project" value="UniProtKB-UniRule"/>
</dbReference>
<dbReference type="GO" id="GO:0043138">
    <property type="term" value="F:3'-5' DNA helicase activity"/>
    <property type="evidence" value="ECO:0007669"/>
    <property type="project" value="UniProtKB-EC"/>
</dbReference>
<evidence type="ECO:0000313" key="15">
    <source>
        <dbReference type="Proteomes" id="UP000092952"/>
    </source>
</evidence>
<dbReference type="InterPro" id="IPR041222">
    <property type="entry name" value="PriA_3primeBD"/>
</dbReference>
<evidence type="ECO:0000256" key="3">
    <source>
        <dbReference type="ARBA" id="ARBA00022723"/>
    </source>
</evidence>
<dbReference type="InterPro" id="IPR001650">
    <property type="entry name" value="Helicase_C-like"/>
</dbReference>
<dbReference type="Pfam" id="PF17764">
    <property type="entry name" value="PriA_3primeBD"/>
    <property type="match status" value="1"/>
</dbReference>
<feature type="binding site" evidence="12">
    <location>
        <position position="441"/>
    </location>
    <ligand>
        <name>Zn(2+)</name>
        <dbReference type="ChEBI" id="CHEBI:29105"/>
        <label>2</label>
    </ligand>
</feature>
<dbReference type="KEGG" id="gbi:PG2T_00585"/>
<organism evidence="14 15">
    <name type="scientific">Immundisolibacter cernigliae</name>
    <dbReference type="NCBI Taxonomy" id="1810504"/>
    <lineage>
        <taxon>Bacteria</taxon>
        <taxon>Pseudomonadati</taxon>
        <taxon>Pseudomonadota</taxon>
        <taxon>Gammaproteobacteria</taxon>
        <taxon>Immundisolibacterales</taxon>
        <taxon>Immundisolibacteraceae</taxon>
        <taxon>Immundisolibacter</taxon>
    </lineage>
</organism>
<dbReference type="InterPro" id="IPR041236">
    <property type="entry name" value="PriA_C"/>
</dbReference>
<dbReference type="STRING" id="1810504.PG2T_00585"/>
<dbReference type="GO" id="GO:0006302">
    <property type="term" value="P:double-strand break repair"/>
    <property type="evidence" value="ECO:0007669"/>
    <property type="project" value="InterPro"/>
</dbReference>
<protein>
    <recommendedName>
        <fullName evidence="12">Replication restart protein PriA</fullName>
    </recommendedName>
    <alternativeName>
        <fullName evidence="12">ATP-dependent DNA helicase PriA</fullName>
        <ecNumber evidence="12">5.6.2.4</ecNumber>
    </alternativeName>
    <alternativeName>
        <fullName evidence="12">DNA 3'-5' helicase PriA</fullName>
    </alternativeName>
</protein>
<evidence type="ECO:0000256" key="6">
    <source>
        <dbReference type="ARBA" id="ARBA00022806"/>
    </source>
</evidence>
<dbReference type="FunCoup" id="A0A1B1YQ24">
    <property type="interactions" value="343"/>
</dbReference>
<feature type="domain" description="Helicase ATP-binding" evidence="13">
    <location>
        <begin position="207"/>
        <end position="373"/>
    </location>
</feature>
<dbReference type="NCBIfam" id="NF004065">
    <property type="entry name" value="PRK05580.1-1"/>
    <property type="match status" value="1"/>
</dbReference>
<dbReference type="SUPFAM" id="SSF52540">
    <property type="entry name" value="P-loop containing nucleoside triphosphate hydrolases"/>
    <property type="match status" value="2"/>
</dbReference>
<keyword evidence="2 12" id="KW-0235">DNA replication</keyword>
<feature type="binding site" evidence="12">
    <location>
        <position position="459"/>
    </location>
    <ligand>
        <name>Zn(2+)</name>
        <dbReference type="ChEBI" id="CHEBI:29105"/>
        <label>2</label>
    </ligand>
</feature>
<comment type="subunit">
    <text evidence="12">Component of the replication restart primosome.</text>
</comment>
<dbReference type="GO" id="GO:0006269">
    <property type="term" value="P:DNA replication, synthesis of primer"/>
    <property type="evidence" value="ECO:0007669"/>
    <property type="project" value="UniProtKB-KW"/>
</dbReference>
<dbReference type="FunFam" id="3.40.1440.60:FF:000001">
    <property type="entry name" value="Primosomal protein N"/>
    <property type="match status" value="1"/>
</dbReference>
<evidence type="ECO:0000256" key="7">
    <source>
        <dbReference type="ARBA" id="ARBA00022833"/>
    </source>
</evidence>
<comment type="catalytic activity">
    <reaction evidence="11 12">
        <text>ATP + H2O = ADP + phosphate + H(+)</text>
        <dbReference type="Rhea" id="RHEA:13065"/>
        <dbReference type="ChEBI" id="CHEBI:15377"/>
        <dbReference type="ChEBI" id="CHEBI:15378"/>
        <dbReference type="ChEBI" id="CHEBI:30616"/>
        <dbReference type="ChEBI" id="CHEBI:43474"/>
        <dbReference type="ChEBI" id="CHEBI:456216"/>
        <dbReference type="EC" id="5.6.2.4"/>
    </reaction>
</comment>
<proteinExistence type="inferred from homology"/>
<feature type="binding site" evidence="12">
    <location>
        <position position="472"/>
    </location>
    <ligand>
        <name>Zn(2+)</name>
        <dbReference type="ChEBI" id="CHEBI:29105"/>
        <label>1</label>
    </ligand>
</feature>
<dbReference type="HAMAP" id="MF_00983">
    <property type="entry name" value="PriA"/>
    <property type="match status" value="1"/>
</dbReference>
<dbReference type="AlphaFoldDB" id="A0A1B1YQ24"/>
<sequence length="727" mass="78885">MPRLILKVAIDAPLRHLFDYLPLFNAPPPAVGCRVRVPFGRRSQVGLVVAHARHAEVADAQLRHIHEPLDSDPLLPASVLELLRRAADYYHAPPGEVLVGTLPGLLRAGRPARPMQVWQWSLTEAAPSPDSLSRAPRQAALLGALTQAPCEESQLDAALPGWRVTARTLADKGWIERAQIAPDAATDWAPERGHPLTTAQRAAVDAVAAGSGFGAFLLDGVTGSGKTEVYLTAIERVLAAGRQALVLVPEISLTPQTEARFRARFGAAVAVLHSGLSDTERLAAWLAARGGQAGVLIGTRSAVFAPLARPGLIVVDEEHDGSYKQQDGFRYHARDMAVLRARIEDVPVLLGSATPSLESLAHGRSGQYRVLHLRERAGSARLPQLELLDVRHQRMAGLVSPALAGAVREELAAGRQVMLFLNRRGYAPVLLCHACGWVPKCDRCDAHYTLHRGRRLLLCHHCGRERPLPIRCEGCGAQDLLPLGAGTERIENDIAALFPDHRVLRVDRDSTRRRGALDAHLEAARDGSADILVGTQMLAKGHHFPAVTLVGILDADQGLFAADFRASERLAQTIYQVSGRCGRGEQPGRVLIQTHQPQHPVLRALLHGGYGTFAAELLAEREAAGWPPFSHLALLRAESTRQEDALWFLGETLSLAAELGHAGVDLLGPVPAPMPKRAGRYRAQLLLQAQRRAPLHALLRAWLPALALLPAARQVRWSLDVDPLDTY</sequence>
<evidence type="ECO:0000256" key="9">
    <source>
        <dbReference type="ARBA" id="ARBA00023125"/>
    </source>
</evidence>
<comment type="catalytic activity">
    <reaction evidence="12">
        <text>Couples ATP hydrolysis with the unwinding of duplex DNA by translocating in the 3'-5' direction.</text>
        <dbReference type="EC" id="5.6.2.4"/>
    </reaction>
</comment>
<evidence type="ECO:0000256" key="8">
    <source>
        <dbReference type="ARBA" id="ARBA00022840"/>
    </source>
</evidence>
<evidence type="ECO:0000256" key="4">
    <source>
        <dbReference type="ARBA" id="ARBA00022741"/>
    </source>
</evidence>
<feature type="binding site" evidence="12">
    <location>
        <position position="444"/>
    </location>
    <ligand>
        <name>Zn(2+)</name>
        <dbReference type="ChEBI" id="CHEBI:29105"/>
        <label>2</label>
    </ligand>
</feature>
<evidence type="ECO:0000256" key="1">
    <source>
        <dbReference type="ARBA" id="ARBA00022515"/>
    </source>
</evidence>
<dbReference type="Pfam" id="PF18319">
    <property type="entry name" value="Zn_ribbon_PriA"/>
    <property type="match status" value="1"/>
</dbReference>
<evidence type="ECO:0000256" key="5">
    <source>
        <dbReference type="ARBA" id="ARBA00022801"/>
    </source>
</evidence>
<keyword evidence="1 12" id="KW-0639">Primosome</keyword>
<keyword evidence="6 12" id="KW-0347">Helicase</keyword>
<dbReference type="InterPro" id="IPR005259">
    <property type="entry name" value="PriA"/>
</dbReference>
<name>A0A1B1YQ24_9GAMM</name>
<dbReference type="GO" id="GO:0006310">
    <property type="term" value="P:DNA recombination"/>
    <property type="evidence" value="ECO:0007669"/>
    <property type="project" value="InterPro"/>
</dbReference>
<dbReference type="Pfam" id="PF00271">
    <property type="entry name" value="Helicase_C"/>
    <property type="match status" value="1"/>
</dbReference>
<keyword evidence="8 12" id="KW-0067">ATP-binding</keyword>
<dbReference type="CDD" id="cd17929">
    <property type="entry name" value="DEXHc_priA"/>
    <property type="match status" value="1"/>
</dbReference>
<dbReference type="PANTHER" id="PTHR30580">
    <property type="entry name" value="PRIMOSOMAL PROTEIN N"/>
    <property type="match status" value="1"/>
</dbReference>
<reference evidence="15" key="1">
    <citation type="submission" date="2016-03" db="EMBL/GenBank/DDBJ databases">
        <title>Complete genome sequence of Solimmundus cernigliae, representing a novel lineage of polycyclic aromatic hydrocarbon degraders within the Gammaproteobacteria.</title>
        <authorList>
            <person name="Singleton D.R."/>
            <person name="Dickey A.N."/>
            <person name="Scholl E.H."/>
            <person name="Wright F.A."/>
            <person name="Aitken M.D."/>
        </authorList>
    </citation>
    <scope>NUCLEOTIDE SEQUENCE [LARGE SCALE GENOMIC DNA]</scope>
    <source>
        <strain evidence="15">TR3.2</strain>
    </source>
</reference>
<dbReference type="Pfam" id="PF18074">
    <property type="entry name" value="PriA_C"/>
    <property type="match status" value="1"/>
</dbReference>
<dbReference type="OrthoDB" id="9759544at2"/>
<feature type="binding site" evidence="12">
    <location>
        <position position="475"/>
    </location>
    <ligand>
        <name>Zn(2+)</name>
        <dbReference type="ChEBI" id="CHEBI:29105"/>
        <label>1</label>
    </ligand>
</feature>
<dbReference type="Proteomes" id="UP000092952">
    <property type="component" value="Chromosome"/>
</dbReference>
<keyword evidence="10 12" id="KW-0413">Isomerase</keyword>
<dbReference type="EMBL" id="CP014671">
    <property type="protein sequence ID" value="ANX02837.1"/>
    <property type="molecule type" value="Genomic_DNA"/>
</dbReference>
<dbReference type="InterPro" id="IPR027417">
    <property type="entry name" value="P-loop_NTPase"/>
</dbReference>
<comment type="function">
    <text evidence="12">Initiates the restart of stalled replication forks, which reloads the replicative helicase on sites other than the origin of replication. Recognizes and binds to abandoned replication forks and remodels them to uncover a helicase loading site. Promotes assembly of the primosome at these replication forks.</text>
</comment>
<keyword evidence="9 12" id="KW-0238">DNA-binding</keyword>
<dbReference type="FunFam" id="3.40.50.300:FF:000489">
    <property type="entry name" value="Primosome assembly protein PriA"/>
    <property type="match status" value="1"/>
</dbReference>
<keyword evidence="15" id="KW-1185">Reference proteome</keyword>
<dbReference type="GO" id="GO:1990077">
    <property type="term" value="C:primosome complex"/>
    <property type="evidence" value="ECO:0007669"/>
    <property type="project" value="UniProtKB-UniRule"/>
</dbReference>
<evidence type="ECO:0000256" key="11">
    <source>
        <dbReference type="ARBA" id="ARBA00048988"/>
    </source>
</evidence>
<dbReference type="GO" id="GO:0016887">
    <property type="term" value="F:ATP hydrolysis activity"/>
    <property type="evidence" value="ECO:0007669"/>
    <property type="project" value="RHEA"/>
</dbReference>
<dbReference type="RefSeq" id="WP_068802351.1">
    <property type="nucleotide sequence ID" value="NZ_CP014671.1"/>
</dbReference>
<dbReference type="NCBIfam" id="NF004067">
    <property type="entry name" value="PRK05580.1-4"/>
    <property type="match status" value="1"/>
</dbReference>
<dbReference type="SMART" id="SM00490">
    <property type="entry name" value="HELICc"/>
    <property type="match status" value="1"/>
</dbReference>
<dbReference type="InParanoid" id="A0A1B1YQ24"/>
<feature type="binding site" evidence="12">
    <location>
        <position position="435"/>
    </location>
    <ligand>
        <name>Zn(2+)</name>
        <dbReference type="ChEBI" id="CHEBI:29105"/>
        <label>1</label>
    </ligand>
</feature>
<comment type="similarity">
    <text evidence="12">Belongs to the helicase family. PriA subfamily.</text>
</comment>
<dbReference type="GO" id="GO:0008270">
    <property type="term" value="F:zinc ion binding"/>
    <property type="evidence" value="ECO:0007669"/>
    <property type="project" value="UniProtKB-UniRule"/>
</dbReference>
<keyword evidence="3 12" id="KW-0479">Metal-binding</keyword>
<evidence type="ECO:0000313" key="14">
    <source>
        <dbReference type="EMBL" id="ANX02837.1"/>
    </source>
</evidence>
<comment type="cofactor">
    <cofactor evidence="12">
        <name>Zn(2+)</name>
        <dbReference type="ChEBI" id="CHEBI:29105"/>
    </cofactor>
    <text evidence="12">Binds 2 zinc ions per subunit.</text>
</comment>
<feature type="binding site" evidence="12">
    <location>
        <position position="432"/>
    </location>
    <ligand>
        <name>Zn(2+)</name>
        <dbReference type="ChEBI" id="CHEBI:29105"/>
        <label>1</label>
    </ligand>
</feature>